<dbReference type="FunFam" id="1.10.630.10:FF:000162">
    <property type="entry name" value="Os06g0641600 protein"/>
    <property type="match status" value="1"/>
</dbReference>
<feature type="binding site" description="axial binding residue" evidence="12">
    <location>
        <position position="389"/>
    </location>
    <ligand>
        <name>heme</name>
        <dbReference type="ChEBI" id="CHEBI:30413"/>
    </ligand>
    <ligandPart>
        <name>Fe</name>
        <dbReference type="ChEBI" id="CHEBI:18248"/>
    </ligandPart>
</feature>
<dbReference type="InterPro" id="IPR002401">
    <property type="entry name" value="Cyt_P450_E_grp-I"/>
</dbReference>
<dbReference type="InterPro" id="IPR001128">
    <property type="entry name" value="Cyt_P450"/>
</dbReference>
<evidence type="ECO:0008006" key="17">
    <source>
        <dbReference type="Google" id="ProtNLM"/>
    </source>
</evidence>
<dbReference type="GO" id="GO:0016020">
    <property type="term" value="C:membrane"/>
    <property type="evidence" value="ECO:0007669"/>
    <property type="project" value="UniProtKB-SubCell"/>
</dbReference>
<comment type="cofactor">
    <cofactor evidence="1 12">
        <name>heme</name>
        <dbReference type="ChEBI" id="CHEBI:30413"/>
    </cofactor>
</comment>
<evidence type="ECO:0000256" key="4">
    <source>
        <dbReference type="ARBA" id="ARBA00022617"/>
    </source>
</evidence>
<evidence type="ECO:0000256" key="2">
    <source>
        <dbReference type="ARBA" id="ARBA00004167"/>
    </source>
</evidence>
<dbReference type="PANTHER" id="PTHR47953:SF19">
    <property type="entry name" value="OS06G0641600 PROTEIN"/>
    <property type="match status" value="1"/>
</dbReference>
<evidence type="ECO:0000256" key="13">
    <source>
        <dbReference type="RuleBase" id="RU000461"/>
    </source>
</evidence>
<dbReference type="SMR" id="A0A0R0EGS3"/>
<dbReference type="CDD" id="cd11072">
    <property type="entry name" value="CYP71-like"/>
    <property type="match status" value="1"/>
</dbReference>
<dbReference type="AlphaFoldDB" id="A0A0R0EGS3"/>
<name>A0A0R0EGS3_SOYBN</name>
<evidence type="ECO:0000256" key="6">
    <source>
        <dbReference type="ARBA" id="ARBA00022723"/>
    </source>
</evidence>
<dbReference type="InterPro" id="IPR052306">
    <property type="entry name" value="CYP450_71D"/>
</dbReference>
<comment type="subcellular location">
    <subcellularLocation>
        <location evidence="2">Membrane</location>
        <topology evidence="2">Single-pass membrane protein</topology>
    </subcellularLocation>
</comment>
<keyword evidence="5" id="KW-0812">Transmembrane</keyword>
<reference evidence="14" key="3">
    <citation type="submission" date="2018-07" db="EMBL/GenBank/DDBJ databases">
        <title>WGS assembly of Glycine max.</title>
        <authorList>
            <person name="Schmutz J."/>
            <person name="Cannon S."/>
            <person name="Schlueter J."/>
            <person name="Ma J."/>
            <person name="Mitros T."/>
            <person name="Nelson W."/>
            <person name="Hyten D."/>
            <person name="Song Q."/>
            <person name="Thelen J."/>
            <person name="Cheng J."/>
            <person name="Xu D."/>
            <person name="Hellsten U."/>
            <person name="May G."/>
            <person name="Yu Y."/>
            <person name="Sakurai T."/>
            <person name="Umezawa T."/>
            <person name="Bhattacharyya M."/>
            <person name="Sandhu D."/>
            <person name="Valliyodan B."/>
            <person name="Lindquist E."/>
            <person name="Peto M."/>
            <person name="Grant D."/>
            <person name="Shu S."/>
            <person name="Goodstein D."/>
            <person name="Barry K."/>
            <person name="Futrell-Griggs M."/>
            <person name="Abernathy B."/>
            <person name="Du J."/>
            <person name="Tian Z."/>
            <person name="Zhu L."/>
            <person name="Gill N."/>
            <person name="Joshi T."/>
            <person name="Libault M."/>
            <person name="Sethuraman A."/>
            <person name="Zhang X."/>
            <person name="Shinozaki K."/>
            <person name="Nguyen H."/>
            <person name="Wing R."/>
            <person name="Cregan P."/>
            <person name="Specht J."/>
            <person name="Grimwood J."/>
            <person name="Rokhsar D."/>
            <person name="Stacey G."/>
            <person name="Shoemaker R."/>
            <person name="Jackson S."/>
        </authorList>
    </citation>
    <scope>NUCLEOTIDE SEQUENCE</scope>
    <source>
        <tissue evidence="14">Callus</tissue>
    </source>
</reference>
<keyword evidence="10 13" id="KW-0503">Monooxygenase</keyword>
<dbReference type="SUPFAM" id="SSF48264">
    <property type="entry name" value="Cytochrome P450"/>
    <property type="match status" value="1"/>
</dbReference>
<dbReference type="Gramene" id="KRG89182">
    <property type="protein sequence ID" value="KRG89182"/>
    <property type="gene ID" value="GLYMA_20G006900"/>
</dbReference>
<dbReference type="InParanoid" id="A0A0R0EGS3"/>
<evidence type="ECO:0000313" key="14">
    <source>
        <dbReference type="EMBL" id="KRG89182.1"/>
    </source>
</evidence>
<keyword evidence="9 12" id="KW-0408">Iron</keyword>
<accession>A0A0R0EGS3</accession>
<evidence type="ECO:0000256" key="3">
    <source>
        <dbReference type="ARBA" id="ARBA00010617"/>
    </source>
</evidence>
<dbReference type="GO" id="GO:0005506">
    <property type="term" value="F:iron ion binding"/>
    <property type="evidence" value="ECO:0007669"/>
    <property type="project" value="InterPro"/>
</dbReference>
<evidence type="ECO:0000256" key="10">
    <source>
        <dbReference type="ARBA" id="ARBA00023033"/>
    </source>
</evidence>
<evidence type="ECO:0000256" key="8">
    <source>
        <dbReference type="ARBA" id="ARBA00023002"/>
    </source>
</evidence>
<dbReference type="EnsemblPlants" id="KRG89182">
    <property type="protein sequence ID" value="KRG89182"/>
    <property type="gene ID" value="GLYMA_20G006900"/>
</dbReference>
<dbReference type="PaxDb" id="3847-GLYMA20G00960.2"/>
<keyword evidence="6 12" id="KW-0479">Metal-binding</keyword>
<reference evidence="14 15" key="1">
    <citation type="journal article" date="2010" name="Nature">
        <title>Genome sequence of the palaeopolyploid soybean.</title>
        <authorList>
            <person name="Schmutz J."/>
            <person name="Cannon S.B."/>
            <person name="Schlueter J."/>
            <person name="Ma J."/>
            <person name="Mitros T."/>
            <person name="Nelson W."/>
            <person name="Hyten D.L."/>
            <person name="Song Q."/>
            <person name="Thelen J.J."/>
            <person name="Cheng J."/>
            <person name="Xu D."/>
            <person name="Hellsten U."/>
            <person name="May G.D."/>
            <person name="Yu Y."/>
            <person name="Sakurai T."/>
            <person name="Umezawa T."/>
            <person name="Bhattacharyya M.K."/>
            <person name="Sandhu D."/>
            <person name="Valliyodan B."/>
            <person name="Lindquist E."/>
            <person name="Peto M."/>
            <person name="Grant D."/>
            <person name="Shu S."/>
            <person name="Goodstein D."/>
            <person name="Barry K."/>
            <person name="Futrell-Griggs M."/>
            <person name="Abernathy B."/>
            <person name="Du J."/>
            <person name="Tian Z."/>
            <person name="Zhu L."/>
            <person name="Gill N."/>
            <person name="Joshi T."/>
            <person name="Libault M."/>
            <person name="Sethuraman A."/>
            <person name="Zhang X.-C."/>
            <person name="Shinozaki K."/>
            <person name="Nguyen H.T."/>
            <person name="Wing R.A."/>
            <person name="Cregan P."/>
            <person name="Specht J."/>
            <person name="Grimwood J."/>
            <person name="Rokhsar D."/>
            <person name="Stacey G."/>
            <person name="Shoemaker R.C."/>
            <person name="Jackson S.A."/>
        </authorList>
    </citation>
    <scope>NUCLEOTIDE SEQUENCE</scope>
    <source>
        <strain evidence="15">cv. Williams 82</strain>
        <tissue evidence="14">Callus</tissue>
    </source>
</reference>
<evidence type="ECO:0000256" key="11">
    <source>
        <dbReference type="ARBA" id="ARBA00023136"/>
    </source>
</evidence>
<dbReference type="InterPro" id="IPR017972">
    <property type="entry name" value="Cyt_P450_CS"/>
</dbReference>
<evidence type="ECO:0000256" key="9">
    <source>
        <dbReference type="ARBA" id="ARBA00023004"/>
    </source>
</evidence>
<sequence length="447" mass="50693">MDFQIFDMLAPISLFLFMIVALKLGRNLTKTKSIPTYPLAHGIVSSAEPQVLAGKIIGYDKKTIAFAPYGNYWRQLRKNCTLELFTIKRINSFRPIREEEFNILIKRIASANGSTCNLTMAVLSLSYGIISRAAFLQRPREFILLTEQVVKTSGGFNIGEFFPSAPWIQIVAGFKPELERLFIRNDQILQDIINEHKDHAKPKGKEGQGEVAEDMVDVLLKFQDMGGENQDASLTDDNIKAVIEKMFASGGETSANSINWTMAELMRNPRVMKKAQAEVREVFNMKGRVDETCINQMKYLKAVAKETMRLHPPVPLLFPRECGEACEIDGYHHIPVKSKVIVSAWAIGRDPKYWSEAERLYLERFFASSIDYKGTSFEFISFGAGRRICPGGSFGLVNVEVALAFLLYHFDWKLPNRMKTEDLDMTEQFGLTVKRKKDLYLIPSLAT</sequence>
<dbReference type="GO" id="GO:0016491">
    <property type="term" value="F:oxidoreductase activity"/>
    <property type="evidence" value="ECO:0000318"/>
    <property type="project" value="GO_Central"/>
</dbReference>
<evidence type="ECO:0000256" key="7">
    <source>
        <dbReference type="ARBA" id="ARBA00022989"/>
    </source>
</evidence>
<dbReference type="EMBL" id="CM000853">
    <property type="protein sequence ID" value="KRG89182.1"/>
    <property type="molecule type" value="Genomic_DNA"/>
</dbReference>
<dbReference type="OMA" id="ANSINWT"/>
<gene>
    <name evidence="14" type="ORF">GLYMA_20G006900</name>
</gene>
<dbReference type="Proteomes" id="UP000008827">
    <property type="component" value="Chromosome 20"/>
</dbReference>
<dbReference type="GO" id="GO:0004497">
    <property type="term" value="F:monooxygenase activity"/>
    <property type="evidence" value="ECO:0007669"/>
    <property type="project" value="UniProtKB-KW"/>
</dbReference>
<evidence type="ECO:0000313" key="15">
    <source>
        <dbReference type="EnsemblPlants" id="KRG89182"/>
    </source>
</evidence>
<evidence type="ECO:0000256" key="5">
    <source>
        <dbReference type="ARBA" id="ARBA00022692"/>
    </source>
</evidence>
<keyword evidence="4 12" id="KW-0349">Heme</keyword>
<keyword evidence="16" id="KW-1185">Reference proteome</keyword>
<organism evidence="14">
    <name type="scientific">Glycine max</name>
    <name type="common">Soybean</name>
    <name type="synonym">Glycine hispida</name>
    <dbReference type="NCBI Taxonomy" id="3847"/>
    <lineage>
        <taxon>Eukaryota</taxon>
        <taxon>Viridiplantae</taxon>
        <taxon>Streptophyta</taxon>
        <taxon>Embryophyta</taxon>
        <taxon>Tracheophyta</taxon>
        <taxon>Spermatophyta</taxon>
        <taxon>Magnoliopsida</taxon>
        <taxon>eudicotyledons</taxon>
        <taxon>Gunneridae</taxon>
        <taxon>Pentapetalae</taxon>
        <taxon>rosids</taxon>
        <taxon>fabids</taxon>
        <taxon>Fabales</taxon>
        <taxon>Fabaceae</taxon>
        <taxon>Papilionoideae</taxon>
        <taxon>50 kb inversion clade</taxon>
        <taxon>NPAAA clade</taxon>
        <taxon>indigoferoid/millettioid clade</taxon>
        <taxon>Phaseoleae</taxon>
        <taxon>Glycine</taxon>
        <taxon>Glycine subgen. Soja</taxon>
    </lineage>
</organism>
<dbReference type="Pfam" id="PF00067">
    <property type="entry name" value="p450"/>
    <property type="match status" value="1"/>
</dbReference>
<dbReference type="PRINTS" id="PR00385">
    <property type="entry name" value="P450"/>
</dbReference>
<keyword evidence="7" id="KW-1133">Transmembrane helix</keyword>
<protein>
    <recommendedName>
        <fullName evidence="17">Cytochrome P450 71D11</fullName>
    </recommendedName>
</protein>
<comment type="similarity">
    <text evidence="3 13">Belongs to the cytochrome P450 family.</text>
</comment>
<evidence type="ECO:0000256" key="12">
    <source>
        <dbReference type="PIRSR" id="PIRSR602401-1"/>
    </source>
</evidence>
<dbReference type="Gene3D" id="1.10.630.10">
    <property type="entry name" value="Cytochrome P450"/>
    <property type="match status" value="1"/>
</dbReference>
<dbReference type="GO" id="GO:0020037">
    <property type="term" value="F:heme binding"/>
    <property type="evidence" value="ECO:0007669"/>
    <property type="project" value="InterPro"/>
</dbReference>
<keyword evidence="11" id="KW-0472">Membrane</keyword>
<evidence type="ECO:0000313" key="16">
    <source>
        <dbReference type="Proteomes" id="UP000008827"/>
    </source>
</evidence>
<keyword evidence="8 13" id="KW-0560">Oxidoreductase</keyword>
<dbReference type="PROSITE" id="PS00086">
    <property type="entry name" value="CYTOCHROME_P450"/>
    <property type="match status" value="1"/>
</dbReference>
<dbReference type="PANTHER" id="PTHR47953">
    <property type="entry name" value="OS08G0105600 PROTEIN"/>
    <property type="match status" value="1"/>
</dbReference>
<dbReference type="InterPro" id="IPR036396">
    <property type="entry name" value="Cyt_P450_sf"/>
</dbReference>
<reference evidence="15" key="2">
    <citation type="submission" date="2018-02" db="UniProtKB">
        <authorList>
            <consortium name="EnsemblPlants"/>
        </authorList>
    </citation>
    <scope>IDENTIFICATION</scope>
    <source>
        <strain evidence="15">Williams 82</strain>
    </source>
</reference>
<evidence type="ECO:0000256" key="1">
    <source>
        <dbReference type="ARBA" id="ARBA00001971"/>
    </source>
</evidence>
<dbReference type="STRING" id="3847.A0A0R0EGS3"/>
<dbReference type="PRINTS" id="PR00463">
    <property type="entry name" value="EP450I"/>
</dbReference>
<dbReference type="GO" id="GO:0016705">
    <property type="term" value="F:oxidoreductase activity, acting on paired donors, with incorporation or reduction of molecular oxygen"/>
    <property type="evidence" value="ECO:0007669"/>
    <property type="project" value="InterPro"/>
</dbReference>
<proteinExistence type="inferred from homology"/>